<comment type="caution">
    <text evidence="7">The sequence shown here is derived from an EMBL/GenBank/DDBJ whole genome shotgun (WGS) entry which is preliminary data.</text>
</comment>
<evidence type="ECO:0000256" key="3">
    <source>
        <dbReference type="ARBA" id="ARBA00022576"/>
    </source>
</evidence>
<dbReference type="InterPro" id="IPR015424">
    <property type="entry name" value="PyrdxlP-dep_Trfase"/>
</dbReference>
<reference evidence="7 8" key="1">
    <citation type="submission" date="2020-07" db="EMBL/GenBank/DDBJ databases">
        <title>Sequencing the genomes of 1000 actinobacteria strains.</title>
        <authorList>
            <person name="Klenk H.-P."/>
        </authorList>
    </citation>
    <scope>NUCLEOTIDE SEQUENCE [LARGE SCALE GENOMIC DNA]</scope>
    <source>
        <strain evidence="7 8">DSM 45975</strain>
    </source>
</reference>
<name>A0A839E1R4_9PSEU</name>
<gene>
    <name evidence="7" type="ORF">FHX42_005181</name>
</gene>
<dbReference type="CDD" id="cd00609">
    <property type="entry name" value="AAT_like"/>
    <property type="match status" value="1"/>
</dbReference>
<dbReference type="InterPro" id="IPR004839">
    <property type="entry name" value="Aminotransferase_I/II_large"/>
</dbReference>
<dbReference type="Gene3D" id="3.90.1150.10">
    <property type="entry name" value="Aspartate Aminotransferase, domain 1"/>
    <property type="match status" value="1"/>
</dbReference>
<organism evidence="7 8">
    <name type="scientific">Halosaccharopolyspora lacisalsi</name>
    <dbReference type="NCBI Taxonomy" id="1000566"/>
    <lineage>
        <taxon>Bacteria</taxon>
        <taxon>Bacillati</taxon>
        <taxon>Actinomycetota</taxon>
        <taxon>Actinomycetes</taxon>
        <taxon>Pseudonocardiales</taxon>
        <taxon>Pseudonocardiaceae</taxon>
        <taxon>Halosaccharopolyspora</taxon>
    </lineage>
</organism>
<evidence type="ECO:0000256" key="4">
    <source>
        <dbReference type="ARBA" id="ARBA00022679"/>
    </source>
</evidence>
<dbReference type="GO" id="GO:0030170">
    <property type="term" value="F:pyridoxal phosphate binding"/>
    <property type="evidence" value="ECO:0007669"/>
    <property type="project" value="InterPro"/>
</dbReference>
<dbReference type="GO" id="GO:0008483">
    <property type="term" value="F:transaminase activity"/>
    <property type="evidence" value="ECO:0007669"/>
    <property type="project" value="UniProtKB-KW"/>
</dbReference>
<dbReference type="InterPro" id="IPR015421">
    <property type="entry name" value="PyrdxlP-dep_Trfase_major"/>
</dbReference>
<protein>
    <submittedName>
        <fullName evidence="7">Aspartate/methionine/tyrosine aminotransferase</fullName>
    </submittedName>
</protein>
<dbReference type="Pfam" id="PF00155">
    <property type="entry name" value="Aminotran_1_2"/>
    <property type="match status" value="1"/>
</dbReference>
<comment type="similarity">
    <text evidence="2">Belongs to the class-I pyridoxal-phosphate-dependent aminotransferase family.</text>
</comment>
<comment type="cofactor">
    <cofactor evidence="1">
        <name>pyridoxal 5'-phosphate</name>
        <dbReference type="ChEBI" id="CHEBI:597326"/>
    </cofactor>
</comment>
<dbReference type="Gene3D" id="3.40.640.10">
    <property type="entry name" value="Type I PLP-dependent aspartate aminotransferase-like (Major domain)"/>
    <property type="match status" value="1"/>
</dbReference>
<dbReference type="RefSeq" id="WP_182546935.1">
    <property type="nucleotide sequence ID" value="NZ_JACGWZ010000010.1"/>
</dbReference>
<evidence type="ECO:0000256" key="2">
    <source>
        <dbReference type="ARBA" id="ARBA00007441"/>
    </source>
</evidence>
<dbReference type="InterPro" id="IPR050596">
    <property type="entry name" value="AspAT/PAT-like"/>
</dbReference>
<evidence type="ECO:0000256" key="5">
    <source>
        <dbReference type="ARBA" id="ARBA00022898"/>
    </source>
</evidence>
<proteinExistence type="inferred from homology"/>
<accession>A0A839E1R4</accession>
<dbReference type="AlphaFoldDB" id="A0A839E1R4"/>
<dbReference type="EMBL" id="JACGWZ010000010">
    <property type="protein sequence ID" value="MBA8827774.1"/>
    <property type="molecule type" value="Genomic_DNA"/>
</dbReference>
<evidence type="ECO:0000313" key="7">
    <source>
        <dbReference type="EMBL" id="MBA8827774.1"/>
    </source>
</evidence>
<sequence length="396" mass="44507">MGSAQLEHEEMDDAVQLRSEWGESLTRYEVIGLGEEFNFADGHAYHPMPAMYASVESRLTEIWRETASKNIRDLEVEFKDALARLICSDALRKSTSFSISPTASSSIDIVSAYLVSEGVRVGLITPAFDNLNLMMRRRGVHVTPIPEAEFVDLDRLRARVIEDRVGCVFLVSPNNPTGFRLSRAEFTDLCTLCAKLDRFLVVDLTFRFYAEEPYDEYDILRSSGVKYFTIEDTGKTWPTHDMKASLLAYSPEVASLTRQIYEEIFLCSSGFALSLFAELFHITRQEGVEKCILDEARRRRTQVDAALAGTKYQPASGRGAVVLPLAWLDCENSGLSDLEVSDGLRSTGIAVLPGRHFYWNHPSRSSNFIRLSLLRPDDVLRDGLEAIGRHLPMLSS</sequence>
<evidence type="ECO:0000256" key="1">
    <source>
        <dbReference type="ARBA" id="ARBA00001933"/>
    </source>
</evidence>
<evidence type="ECO:0000259" key="6">
    <source>
        <dbReference type="Pfam" id="PF00155"/>
    </source>
</evidence>
<dbReference type="SUPFAM" id="SSF53383">
    <property type="entry name" value="PLP-dependent transferases"/>
    <property type="match status" value="1"/>
</dbReference>
<keyword evidence="5" id="KW-0663">Pyridoxal phosphate</keyword>
<dbReference type="InterPro" id="IPR015422">
    <property type="entry name" value="PyrdxlP-dep_Trfase_small"/>
</dbReference>
<dbReference type="Proteomes" id="UP000569329">
    <property type="component" value="Unassembled WGS sequence"/>
</dbReference>
<evidence type="ECO:0000313" key="8">
    <source>
        <dbReference type="Proteomes" id="UP000569329"/>
    </source>
</evidence>
<dbReference type="GO" id="GO:0006520">
    <property type="term" value="P:amino acid metabolic process"/>
    <property type="evidence" value="ECO:0007669"/>
    <property type="project" value="InterPro"/>
</dbReference>
<feature type="domain" description="Aminotransferase class I/classII large" evidence="6">
    <location>
        <begin position="74"/>
        <end position="387"/>
    </location>
</feature>
<keyword evidence="8" id="KW-1185">Reference proteome</keyword>
<keyword evidence="4 7" id="KW-0808">Transferase</keyword>
<keyword evidence="3 7" id="KW-0032">Aminotransferase</keyword>
<dbReference type="PANTHER" id="PTHR46383:SF1">
    <property type="entry name" value="ASPARTATE AMINOTRANSFERASE"/>
    <property type="match status" value="1"/>
</dbReference>
<dbReference type="PANTHER" id="PTHR46383">
    <property type="entry name" value="ASPARTATE AMINOTRANSFERASE"/>
    <property type="match status" value="1"/>
</dbReference>